<reference evidence="3" key="1">
    <citation type="submission" date="2015-12" db="EMBL/GenBank/DDBJ databases">
        <title>Update maize B73 reference genome by single molecule sequencing technologies.</title>
        <authorList>
            <consortium name="Maize Genome Sequencing Project"/>
            <person name="Ware D."/>
        </authorList>
    </citation>
    <scope>NUCLEOTIDE SEQUENCE [LARGE SCALE GENOMIC DNA]</scope>
    <source>
        <strain evidence="3">cv. B73</strain>
    </source>
</reference>
<keyword evidence="3" id="KW-1185">Reference proteome</keyword>
<evidence type="ECO:0000313" key="2">
    <source>
        <dbReference type="EnsemblPlants" id="Zm00001eb094510_P001"/>
    </source>
</evidence>
<reference evidence="2" key="3">
    <citation type="submission" date="2021-05" db="UniProtKB">
        <authorList>
            <consortium name="EnsemblPlants"/>
        </authorList>
    </citation>
    <scope>IDENTIFICATION</scope>
    <source>
        <strain evidence="2">cv. B73</strain>
    </source>
</reference>
<organism evidence="2 3">
    <name type="scientific">Zea mays</name>
    <name type="common">Maize</name>
    <dbReference type="NCBI Taxonomy" id="4577"/>
    <lineage>
        <taxon>Eukaryota</taxon>
        <taxon>Viridiplantae</taxon>
        <taxon>Streptophyta</taxon>
        <taxon>Embryophyta</taxon>
        <taxon>Tracheophyta</taxon>
        <taxon>Spermatophyta</taxon>
        <taxon>Magnoliopsida</taxon>
        <taxon>Liliopsida</taxon>
        <taxon>Poales</taxon>
        <taxon>Poaceae</taxon>
        <taxon>PACMAD clade</taxon>
        <taxon>Panicoideae</taxon>
        <taxon>Andropogonodae</taxon>
        <taxon>Andropogoneae</taxon>
        <taxon>Tripsacinae</taxon>
        <taxon>Zea</taxon>
    </lineage>
</organism>
<dbReference type="AlphaFoldDB" id="A0A804ML13"/>
<sequence>MLFLAQPRSRRRQPPLVVDAAFRALPVRRNVEPCGQPMRLVTTHSGPRDDDRASDVVPPTRCSRWTTQGRMDLTSGCSPSECLPQQTLSKC</sequence>
<accession>A0A804ML13</accession>
<dbReference type="Proteomes" id="UP000007305">
    <property type="component" value="Chromosome 2"/>
</dbReference>
<evidence type="ECO:0000256" key="1">
    <source>
        <dbReference type="SAM" id="MobiDB-lite"/>
    </source>
</evidence>
<evidence type="ECO:0000313" key="3">
    <source>
        <dbReference type="Proteomes" id="UP000007305"/>
    </source>
</evidence>
<dbReference type="Gramene" id="Zm00001eb094510_T001">
    <property type="protein sequence ID" value="Zm00001eb094510_P001"/>
    <property type="gene ID" value="Zm00001eb094510"/>
</dbReference>
<reference evidence="2" key="2">
    <citation type="submission" date="2019-07" db="EMBL/GenBank/DDBJ databases">
        <authorList>
            <person name="Seetharam A."/>
            <person name="Woodhouse M."/>
            <person name="Cannon E."/>
        </authorList>
    </citation>
    <scope>NUCLEOTIDE SEQUENCE [LARGE SCALE GENOMIC DNA]</scope>
    <source>
        <strain evidence="2">cv. B73</strain>
    </source>
</reference>
<dbReference type="InParanoid" id="A0A804ML13"/>
<proteinExistence type="predicted"/>
<name>A0A804ML13_MAIZE</name>
<dbReference type="EnsemblPlants" id="Zm00001eb094510_T001">
    <property type="protein sequence ID" value="Zm00001eb094510_P001"/>
    <property type="gene ID" value="Zm00001eb094510"/>
</dbReference>
<feature type="region of interest" description="Disordered" evidence="1">
    <location>
        <begin position="37"/>
        <end position="63"/>
    </location>
</feature>
<protein>
    <submittedName>
        <fullName evidence="2">Uncharacterized protein</fullName>
    </submittedName>
</protein>